<dbReference type="InterPro" id="IPR006674">
    <property type="entry name" value="HD_domain"/>
</dbReference>
<dbReference type="CDD" id="cd00077">
    <property type="entry name" value="HDc"/>
    <property type="match status" value="1"/>
</dbReference>
<dbReference type="PANTHER" id="PTHR40202:SF1">
    <property type="entry name" value="HD DOMAIN-CONTAINING PROTEIN"/>
    <property type="match status" value="1"/>
</dbReference>
<sequence>MPSATASPAQTADTLIALLNERGTGDYIGESISQLEHSLQCAQSASKSGGDDELILASLLHDIGQFLPIEEAKDVSMSIEGTGSVGRVGHEMIGEEYLKGLGFSKKVSRLVGSHVAAKRYLTAIDSSYYDGLSDASKQSLRFQGGPFEGEELEKFKNDPLSGDMVRMRKYDDGAKVVGIESVTPRVEGYREMMVRHLEGVSIQR</sequence>
<dbReference type="Gene3D" id="1.10.3210.10">
    <property type="entry name" value="Hypothetical protein af1432"/>
    <property type="match status" value="1"/>
</dbReference>
<keyword evidence="3" id="KW-1185">Reference proteome</keyword>
<reference evidence="2 3" key="1">
    <citation type="submission" date="2016-03" db="EMBL/GenBank/DDBJ databases">
        <authorList>
            <person name="Ploux O."/>
        </authorList>
    </citation>
    <scope>NUCLEOTIDE SEQUENCE [LARGE SCALE GENOMIC DNA]</scope>
    <source>
        <strain evidence="2 3">UAMH 11012</strain>
    </source>
</reference>
<evidence type="ECO:0000259" key="1">
    <source>
        <dbReference type="Pfam" id="PF01966"/>
    </source>
</evidence>
<dbReference type="PANTHER" id="PTHR40202">
    <property type="match status" value="1"/>
</dbReference>
<dbReference type="EMBL" id="FJOG01000061">
    <property type="protein sequence ID" value="CZR68895.1"/>
    <property type="molecule type" value="Genomic_DNA"/>
</dbReference>
<dbReference type="InterPro" id="IPR052567">
    <property type="entry name" value="OP_Dioxygenase"/>
</dbReference>
<protein>
    <recommendedName>
        <fullName evidence="1">HD domain-containing protein</fullName>
    </recommendedName>
</protein>
<evidence type="ECO:0000313" key="2">
    <source>
        <dbReference type="EMBL" id="CZR68895.1"/>
    </source>
</evidence>
<name>A0A1L7XV92_9HELO</name>
<dbReference type="AlphaFoldDB" id="A0A1L7XV92"/>
<accession>A0A1L7XV92</accession>
<proteinExistence type="predicted"/>
<dbReference type="OrthoDB" id="445007at2759"/>
<organism evidence="2 3">
    <name type="scientific">Phialocephala subalpina</name>
    <dbReference type="NCBI Taxonomy" id="576137"/>
    <lineage>
        <taxon>Eukaryota</taxon>
        <taxon>Fungi</taxon>
        <taxon>Dikarya</taxon>
        <taxon>Ascomycota</taxon>
        <taxon>Pezizomycotina</taxon>
        <taxon>Leotiomycetes</taxon>
        <taxon>Helotiales</taxon>
        <taxon>Mollisiaceae</taxon>
        <taxon>Phialocephala</taxon>
        <taxon>Phialocephala fortinii species complex</taxon>
    </lineage>
</organism>
<dbReference type="STRING" id="576137.A0A1L7XV92"/>
<feature type="domain" description="HD" evidence="1">
    <location>
        <begin position="35"/>
        <end position="118"/>
    </location>
</feature>
<dbReference type="Proteomes" id="UP000184330">
    <property type="component" value="Unassembled WGS sequence"/>
</dbReference>
<dbReference type="Pfam" id="PF01966">
    <property type="entry name" value="HD"/>
    <property type="match status" value="1"/>
</dbReference>
<dbReference type="InterPro" id="IPR003607">
    <property type="entry name" value="HD/PDEase_dom"/>
</dbReference>
<dbReference type="SUPFAM" id="SSF109604">
    <property type="entry name" value="HD-domain/PDEase-like"/>
    <property type="match status" value="1"/>
</dbReference>
<evidence type="ECO:0000313" key="3">
    <source>
        <dbReference type="Proteomes" id="UP000184330"/>
    </source>
</evidence>
<gene>
    <name evidence="2" type="ORF">PAC_18796</name>
</gene>